<dbReference type="InterPro" id="IPR049163">
    <property type="entry name" value="Pif1-like_2B_dom"/>
</dbReference>
<dbReference type="Pfam" id="PF14214">
    <property type="entry name" value="Helitron_like_N"/>
    <property type="match status" value="1"/>
</dbReference>
<dbReference type="InterPro" id="IPR003593">
    <property type="entry name" value="AAA+_ATPase"/>
</dbReference>
<feature type="region of interest" description="Disordered" evidence="2">
    <location>
        <begin position="1"/>
        <end position="115"/>
    </location>
</feature>
<dbReference type="PANTHER" id="PTHR47642:SF8">
    <property type="entry name" value="ATP-DEPENDENT DNA HELICASE"/>
    <property type="match status" value="1"/>
</dbReference>
<feature type="non-terminal residue" evidence="4">
    <location>
        <position position="1869"/>
    </location>
</feature>
<keyword evidence="1" id="KW-0547">Nucleotide-binding</keyword>
<name>A0ABY7ES12_MYAAR</name>
<gene>
    <name evidence="4" type="ORF">MAR_025776</name>
</gene>
<evidence type="ECO:0000259" key="3">
    <source>
        <dbReference type="SMART" id="SM00382"/>
    </source>
</evidence>
<dbReference type="Pfam" id="PF05970">
    <property type="entry name" value="PIF1"/>
    <property type="match status" value="1"/>
</dbReference>
<dbReference type="InterPro" id="IPR025476">
    <property type="entry name" value="Helitron_helicase-like"/>
</dbReference>
<protein>
    <recommendedName>
        <fullName evidence="1">ATP-dependent DNA helicase</fullName>
        <ecNumber evidence="1">5.6.2.3</ecNumber>
    </recommendedName>
</protein>
<keyword evidence="1" id="KW-0234">DNA repair</keyword>
<keyword evidence="1" id="KW-0233">DNA recombination</keyword>
<dbReference type="Gene3D" id="3.40.50.300">
    <property type="entry name" value="P-loop containing nucleotide triphosphate hydrolases"/>
    <property type="match status" value="1"/>
</dbReference>
<feature type="compositionally biased region" description="Basic and acidic residues" evidence="2">
    <location>
        <begin position="48"/>
        <end position="68"/>
    </location>
</feature>
<dbReference type="InterPro" id="IPR010285">
    <property type="entry name" value="DNA_helicase_pif1-like_DEAD"/>
</dbReference>
<dbReference type="SMART" id="SM00382">
    <property type="entry name" value="AAA"/>
    <property type="match status" value="1"/>
</dbReference>
<evidence type="ECO:0000313" key="4">
    <source>
        <dbReference type="EMBL" id="WAR11596.1"/>
    </source>
</evidence>
<dbReference type="SUPFAM" id="SSF52540">
    <property type="entry name" value="P-loop containing nucleoside triphosphate hydrolases"/>
    <property type="match status" value="2"/>
</dbReference>
<dbReference type="Proteomes" id="UP001164746">
    <property type="component" value="Chromosome 8"/>
</dbReference>
<feature type="compositionally biased region" description="Basic and acidic residues" evidence="2">
    <location>
        <begin position="75"/>
        <end position="97"/>
    </location>
</feature>
<keyword evidence="1" id="KW-0067">ATP-binding</keyword>
<sequence>STVEEVHKQKVNERERLKKLRDTLRSKSTDQEVHKQKVNQRERRKKLRDTLRSKSTDQEVHKQKVNQRERRKKLRDTLRSKSTDQEVHKQKVNERERLKRLRKQRISMRTAEENEQEILKSRERVKTHRKKTRQFAFPELLKKQRSVNNYRKSTKRHQQNVQTAIKKFKNNIRDYAKYKCPSCKRFFLSKYNRRVAQEMFKGKKPAHGFEWICLTCRSYLKKQRLPLQAQANNLEVPAAPPVLSELSSLEVRLLCKRYPFMKLVALPKGRQSGIKGSVVNVPVNCEQVCSTLPRTPGTAGIIPLKLKRKQQYKGYVKFQYIRPEKIMLALRWLQKHNVHYKNIEENSSWLDDTLNEDQDTFNELIKDKPTLEDDDTDTSQIIMQTNDNEKVSSSSHTQVVSSSDSDSDIENANDPGDTLRGLHYDTCVQSVNPNLDVDKILSIAPGENKIPMSILMDTNFEEMSFPSLFPTGQFGFRAERPVELTAKTYFQERLLDASTNFARDVEYLFVAQTIIERQQIQDSMSVALRKTYTADENEQLTASIVKDTSLDQAYRYLQPVRGSPPYWQKVQLKLLSAIKQFGIFTWFFTLSAADLRWYDTIQEILSQKGIEKTEAAIDAMTWEQKCDILRSNPVSAARHFQFRLDLFMKDMILSDSQPLGHVRHFFYRIEFQQRGSPHAHGVLWIDDAPDVEHSKPEDVSEFIDKYVQCSLPAGNEDPELFALVNQVQRHSHTASCRKSGKQCRFGFPRPLSSKTILSKPPDLSETLPHLIPVLRQNNLKIAGVVNEFLEKTENLENMTYEEVLKACQLPANVYQEALSKSASSPKRDPNSVNISNYNASLLSAWQANLDVQFVTDPYACIQYVVSYITKDEREMGSLLHAVAKESAQDTIKEQMKKCGQAFLNSRSVTAQEAAYRALGLPLYKSNFSTVWIPTGLPSQRISLLKPSYVLQRLDDMDNDVFVSGIADKYSKRPGVLEMWCLAQFATWYEPTQKDKVQSDFQPDILTDHYNIGENAVDTSVEDAPKVIKVQLPSSVCVMRKRKKQCVIRFHKFSQEKQPESHYHSQLYLFLPWRNEIEDLQDRYDSYEESYNNHKLTIDKCRSTLFRHEKLVEAAFEQLQAEDQPREAWNQLAAENQQEEYDAEDEGVALDEDHAILHPGDQENLSVNISTPAKDCVQGLAIESMPSVLPYNDYCRHVRTLNTEQYQVFQVILNWCVRYMQSVNNTTVQKPDPIHLFISGGAGTGKSHLISALYQTIELNLRKEGDTPDCPKVLLLAPTGTAAFNIQGATIHAALLFSLLQQSASRKSSSATTHPLSDDKRNTLRVKMSQLKFIIIDEISMVASDFFVEIHKRLTEIFAVEDIFGGLSIITVGDMYQLPPVAARFIFEPPRNAFAALCPSLWSTHFSYIELSQIMRQADDQTFSEMLNRVRTASHSAEDISALKTRLVNKGEVNLDDFLHVFATNAQVDAHNMERLNRLPGEIISLYAVDKKPSSLKSFNFSEKDSFTGGLPQVVTLKIGARVILTRNVDVSDGLTNGTQGRVLDVKFSSSGAPVAVIILFDSSAVGKNAHLNSRVDLSAYKEPVVPICQVEAKFSPTSSKATASRKQFPLRLCWATSIHKVQGATLNNIVVSFEKRFNPGQAYVAISRVRKLCDLYLTSFEERKITTNAKVTHEMNRMKQEALHSNPFAAVSDKYSLNIALLNAQANVYANNIKYYERQGWTLKFLEKSSVENCHGLLFFCKENCSVVSCTSSYVPHLEQLFVELSSTNCVSSLCLVYRSPSTTPGDFITDMTATVSDRAPDVLLGDFNIKLGTAPYRQLSQQLQDYQQVVTSPTHLSGSTIDLVFTQLANPYRIDMGLMRVQYRSLVV</sequence>
<dbReference type="Pfam" id="PF20209">
    <property type="entry name" value="DUF6570"/>
    <property type="match status" value="1"/>
</dbReference>
<dbReference type="InterPro" id="IPR027417">
    <property type="entry name" value="P-loop_NTPase"/>
</dbReference>
<feature type="compositionally biased region" description="Low complexity" evidence="2">
    <location>
        <begin position="391"/>
        <end position="404"/>
    </location>
</feature>
<evidence type="ECO:0000256" key="2">
    <source>
        <dbReference type="SAM" id="MobiDB-lite"/>
    </source>
</evidence>
<comment type="cofactor">
    <cofactor evidence="1">
        <name>Mg(2+)</name>
        <dbReference type="ChEBI" id="CHEBI:18420"/>
    </cofactor>
</comment>
<evidence type="ECO:0000256" key="1">
    <source>
        <dbReference type="RuleBase" id="RU363044"/>
    </source>
</evidence>
<dbReference type="EMBL" id="CP111019">
    <property type="protein sequence ID" value="WAR11596.1"/>
    <property type="molecule type" value="Genomic_DNA"/>
</dbReference>
<comment type="catalytic activity">
    <reaction evidence="1">
        <text>ATP + H2O = ADP + phosphate + H(+)</text>
        <dbReference type="Rhea" id="RHEA:13065"/>
        <dbReference type="ChEBI" id="CHEBI:15377"/>
        <dbReference type="ChEBI" id="CHEBI:15378"/>
        <dbReference type="ChEBI" id="CHEBI:30616"/>
        <dbReference type="ChEBI" id="CHEBI:43474"/>
        <dbReference type="ChEBI" id="CHEBI:456216"/>
        <dbReference type="EC" id="5.6.2.3"/>
    </reaction>
</comment>
<evidence type="ECO:0000313" key="5">
    <source>
        <dbReference type="Proteomes" id="UP001164746"/>
    </source>
</evidence>
<dbReference type="EC" id="5.6.2.3" evidence="1"/>
<dbReference type="PANTHER" id="PTHR47642">
    <property type="entry name" value="ATP-DEPENDENT DNA HELICASE"/>
    <property type="match status" value="1"/>
</dbReference>
<dbReference type="InterPro" id="IPR046700">
    <property type="entry name" value="DUF6570"/>
</dbReference>
<organism evidence="4 5">
    <name type="scientific">Mya arenaria</name>
    <name type="common">Soft-shell clam</name>
    <dbReference type="NCBI Taxonomy" id="6604"/>
    <lineage>
        <taxon>Eukaryota</taxon>
        <taxon>Metazoa</taxon>
        <taxon>Spiralia</taxon>
        <taxon>Lophotrochozoa</taxon>
        <taxon>Mollusca</taxon>
        <taxon>Bivalvia</taxon>
        <taxon>Autobranchia</taxon>
        <taxon>Heteroconchia</taxon>
        <taxon>Euheterodonta</taxon>
        <taxon>Imparidentia</taxon>
        <taxon>Neoheterodontei</taxon>
        <taxon>Myida</taxon>
        <taxon>Myoidea</taxon>
        <taxon>Myidae</taxon>
        <taxon>Mya</taxon>
    </lineage>
</organism>
<dbReference type="CDD" id="cd18809">
    <property type="entry name" value="SF1_C_RecD"/>
    <property type="match status" value="1"/>
</dbReference>
<keyword evidence="5" id="KW-1185">Reference proteome</keyword>
<feature type="domain" description="AAA+ ATPase" evidence="3">
    <location>
        <begin position="1231"/>
        <end position="1488"/>
    </location>
</feature>
<comment type="similarity">
    <text evidence="1">Belongs to the helicase family.</text>
</comment>
<keyword evidence="1" id="KW-0227">DNA damage</keyword>
<dbReference type="Pfam" id="PF21530">
    <property type="entry name" value="Pif1_2B_dom"/>
    <property type="match status" value="1"/>
</dbReference>
<keyword evidence="1" id="KW-0347">Helicase</keyword>
<accession>A0ABY7ES12</accession>
<proteinExistence type="inferred from homology"/>
<reference evidence="4" key="1">
    <citation type="submission" date="2022-11" db="EMBL/GenBank/DDBJ databases">
        <title>Centuries of genome instability and evolution in soft-shell clam transmissible cancer (bioRxiv).</title>
        <authorList>
            <person name="Hart S.F.M."/>
            <person name="Yonemitsu M.A."/>
            <person name="Giersch R.M."/>
            <person name="Beal B.F."/>
            <person name="Arriagada G."/>
            <person name="Davis B.W."/>
            <person name="Ostrander E.A."/>
            <person name="Goff S.P."/>
            <person name="Metzger M.J."/>
        </authorList>
    </citation>
    <scope>NUCLEOTIDE SEQUENCE</scope>
    <source>
        <strain evidence="4">MELC-2E11</strain>
        <tissue evidence="4">Siphon/mantle</tissue>
    </source>
</reference>
<dbReference type="InterPro" id="IPR051055">
    <property type="entry name" value="PIF1_helicase"/>
</dbReference>
<feature type="region of interest" description="Disordered" evidence="2">
    <location>
        <begin position="384"/>
        <end position="416"/>
    </location>
</feature>
<keyword evidence="1" id="KW-0378">Hydrolase</keyword>
<feature type="compositionally biased region" description="Basic and acidic residues" evidence="2">
    <location>
        <begin position="1"/>
        <end position="41"/>
    </location>
</feature>